<dbReference type="Proteomes" id="UP000826050">
    <property type="component" value="Chromosome"/>
</dbReference>
<proteinExistence type="predicted"/>
<sequence length="232" mass="24328">MRCRDDWGKEYPATVQPGNTWSVTVPADAVKDLQPGDITAEVTGKDQYGNAYDADTSRDYDVQTETPVATIEIDQPFVDGVLNQDESKVEQTITGSVGGAAKAGDAVVVTIGGKEYPATVQPGNTWSVTVPADAVKDLQPGDITAEVTGKDQYGNAYDADTSRDYDVQTETPVATIEIDQPFVDGVLNQDESKVEQTITGSVGGAAKAGDAVVVTIGGKDTPRPCSQVTPGV</sequence>
<dbReference type="NCBIfam" id="NF033510">
    <property type="entry name" value="Ca_tandemer"/>
    <property type="match status" value="3"/>
</dbReference>
<dbReference type="InterPro" id="IPR049826">
    <property type="entry name" value="Ig-like_ice"/>
</dbReference>
<protein>
    <submittedName>
        <fullName evidence="1">Ig-like domain-containing protein</fullName>
    </submittedName>
</protein>
<accession>A0ABX8T340</accession>
<evidence type="ECO:0000313" key="1">
    <source>
        <dbReference type="EMBL" id="QXX80514.1"/>
    </source>
</evidence>
<name>A0ABX8T340_9BURK</name>
<organism evidence="1 2">
    <name type="scientific">Alcaligenes ammonioxydans</name>
    <dbReference type="NCBI Taxonomy" id="2582914"/>
    <lineage>
        <taxon>Bacteria</taxon>
        <taxon>Pseudomonadati</taxon>
        <taxon>Pseudomonadota</taxon>
        <taxon>Betaproteobacteria</taxon>
        <taxon>Burkholderiales</taxon>
        <taxon>Alcaligenaceae</taxon>
        <taxon>Alcaligenes</taxon>
    </lineage>
</organism>
<dbReference type="EMBL" id="CP049362">
    <property type="protein sequence ID" value="QXX80514.1"/>
    <property type="molecule type" value="Genomic_DNA"/>
</dbReference>
<evidence type="ECO:0000313" key="2">
    <source>
        <dbReference type="Proteomes" id="UP000826050"/>
    </source>
</evidence>
<dbReference type="NCBIfam" id="NF012196">
    <property type="entry name" value="Ig_like_ice"/>
    <property type="match status" value="2"/>
</dbReference>
<gene>
    <name evidence="1" type="ORF">FE795_16755</name>
</gene>
<keyword evidence="2" id="KW-1185">Reference proteome</keyword>
<reference evidence="1 2" key="1">
    <citation type="submission" date="2020-02" db="EMBL/GenBank/DDBJ databases">
        <title>Partial ammonium oxidation to N2 by heterotrophic bacteria.</title>
        <authorList>
            <person name="Wu M."/>
        </authorList>
    </citation>
    <scope>NUCLEOTIDE SEQUENCE [LARGE SCALE GENOMIC DNA]</scope>
    <source>
        <strain evidence="1 2">HO-1</strain>
    </source>
</reference>